<name>A0A6A6AW87_9PEZI</name>
<proteinExistence type="predicted"/>
<dbReference type="Pfam" id="PF07859">
    <property type="entry name" value="Abhydrolase_3"/>
    <property type="match status" value="1"/>
</dbReference>
<dbReference type="OrthoDB" id="408631at2759"/>
<dbReference type="InterPro" id="IPR050300">
    <property type="entry name" value="GDXG_lipolytic_enzyme"/>
</dbReference>
<dbReference type="AlphaFoldDB" id="A0A6A6AW87"/>
<dbReference type="InterPro" id="IPR013094">
    <property type="entry name" value="AB_hydrolase_3"/>
</dbReference>
<sequence length="340" mass="37162">MATEDWTSLAKVDPELEPLLPLLPPTSALVGDIATLRAELTERKKAMNAVLAPDSTGLDISETTITACDDYQIPARIYKPIDPPSRGSPLVVYLHGGGFCLGGLENEDLTCRTFAKNLGCTVLNIAYRLALEHPFPAGINDAWRSVKWAAANASELGANPSQGFVVGGTSAGGNMAAVIGTLARDSKLSPPLTDLCLLIPTVTNMHDPPTKYKDDLKSFEQNQDAPLLNQQSMHLMMAVLKPDWSSPLFNLYSVVNPVSRNGLPPTYIQVCGLDPLRDEGLMLEKELRTECKTPTKLQVYPGLPHSFWSFFPQLEASKKWKIDTMEGMKWLLKVGDKQGK</sequence>
<dbReference type="SUPFAM" id="SSF53474">
    <property type="entry name" value="alpha/beta-Hydrolases"/>
    <property type="match status" value="1"/>
</dbReference>
<dbReference type="Gene3D" id="3.40.50.1820">
    <property type="entry name" value="alpha/beta hydrolase"/>
    <property type="match status" value="1"/>
</dbReference>
<evidence type="ECO:0000256" key="1">
    <source>
        <dbReference type="ARBA" id="ARBA00022801"/>
    </source>
</evidence>
<feature type="domain" description="Alpha/beta hydrolase fold-3" evidence="2">
    <location>
        <begin position="91"/>
        <end position="308"/>
    </location>
</feature>
<evidence type="ECO:0000313" key="3">
    <source>
        <dbReference type="EMBL" id="KAF2135204.1"/>
    </source>
</evidence>
<dbReference type="RefSeq" id="XP_033390923.1">
    <property type="nucleotide sequence ID" value="XM_033539510.1"/>
</dbReference>
<dbReference type="PANTHER" id="PTHR48081:SF8">
    <property type="entry name" value="ALPHA_BETA HYDROLASE FOLD-3 DOMAIN-CONTAINING PROTEIN-RELATED"/>
    <property type="match status" value="1"/>
</dbReference>
<organism evidence="3 4">
    <name type="scientific">Aplosporella prunicola CBS 121167</name>
    <dbReference type="NCBI Taxonomy" id="1176127"/>
    <lineage>
        <taxon>Eukaryota</taxon>
        <taxon>Fungi</taxon>
        <taxon>Dikarya</taxon>
        <taxon>Ascomycota</taxon>
        <taxon>Pezizomycotina</taxon>
        <taxon>Dothideomycetes</taxon>
        <taxon>Dothideomycetes incertae sedis</taxon>
        <taxon>Botryosphaeriales</taxon>
        <taxon>Aplosporellaceae</taxon>
        <taxon>Aplosporella</taxon>
    </lineage>
</organism>
<dbReference type="InterPro" id="IPR029058">
    <property type="entry name" value="AB_hydrolase_fold"/>
</dbReference>
<accession>A0A6A6AW87</accession>
<keyword evidence="4" id="KW-1185">Reference proteome</keyword>
<reference evidence="3" key="1">
    <citation type="journal article" date="2020" name="Stud. Mycol.">
        <title>101 Dothideomycetes genomes: a test case for predicting lifestyles and emergence of pathogens.</title>
        <authorList>
            <person name="Haridas S."/>
            <person name="Albert R."/>
            <person name="Binder M."/>
            <person name="Bloem J."/>
            <person name="Labutti K."/>
            <person name="Salamov A."/>
            <person name="Andreopoulos B."/>
            <person name="Baker S."/>
            <person name="Barry K."/>
            <person name="Bills G."/>
            <person name="Bluhm B."/>
            <person name="Cannon C."/>
            <person name="Castanera R."/>
            <person name="Culley D."/>
            <person name="Daum C."/>
            <person name="Ezra D."/>
            <person name="Gonzalez J."/>
            <person name="Henrissat B."/>
            <person name="Kuo A."/>
            <person name="Liang C."/>
            <person name="Lipzen A."/>
            <person name="Lutzoni F."/>
            <person name="Magnuson J."/>
            <person name="Mondo S."/>
            <person name="Nolan M."/>
            <person name="Ohm R."/>
            <person name="Pangilinan J."/>
            <person name="Park H.-J."/>
            <person name="Ramirez L."/>
            <person name="Alfaro M."/>
            <person name="Sun H."/>
            <person name="Tritt A."/>
            <person name="Yoshinaga Y."/>
            <person name="Zwiers L.-H."/>
            <person name="Turgeon B."/>
            <person name="Goodwin S."/>
            <person name="Spatafora J."/>
            <person name="Crous P."/>
            <person name="Grigoriev I."/>
        </authorList>
    </citation>
    <scope>NUCLEOTIDE SEQUENCE</scope>
    <source>
        <strain evidence="3">CBS 121167</strain>
    </source>
</reference>
<keyword evidence="1" id="KW-0378">Hydrolase</keyword>
<dbReference type="PANTHER" id="PTHR48081">
    <property type="entry name" value="AB HYDROLASE SUPERFAMILY PROTEIN C4A8.06C"/>
    <property type="match status" value="1"/>
</dbReference>
<evidence type="ECO:0000259" key="2">
    <source>
        <dbReference type="Pfam" id="PF07859"/>
    </source>
</evidence>
<protein>
    <recommendedName>
        <fullName evidence="2">Alpha/beta hydrolase fold-3 domain-containing protein</fullName>
    </recommendedName>
</protein>
<gene>
    <name evidence="3" type="ORF">K452DRAFT_281860</name>
</gene>
<evidence type="ECO:0000313" key="4">
    <source>
        <dbReference type="Proteomes" id="UP000799438"/>
    </source>
</evidence>
<dbReference type="Proteomes" id="UP000799438">
    <property type="component" value="Unassembled WGS sequence"/>
</dbReference>
<dbReference type="EMBL" id="ML995632">
    <property type="protein sequence ID" value="KAF2135204.1"/>
    <property type="molecule type" value="Genomic_DNA"/>
</dbReference>
<dbReference type="GeneID" id="54297006"/>
<dbReference type="GO" id="GO:0016787">
    <property type="term" value="F:hydrolase activity"/>
    <property type="evidence" value="ECO:0007669"/>
    <property type="project" value="UniProtKB-KW"/>
</dbReference>